<dbReference type="PANTHER" id="PTHR43023">
    <property type="entry name" value="PROTEIN TRIGALACTOSYLDIACYLGLYCEROL 3, CHLOROPLASTIC"/>
    <property type="match status" value="1"/>
</dbReference>
<dbReference type="InterPro" id="IPR003593">
    <property type="entry name" value="AAA+_ATPase"/>
</dbReference>
<dbReference type="PANTHER" id="PTHR43023:SF6">
    <property type="entry name" value="INTERMEMBRANE PHOSPHOLIPID TRANSPORT SYSTEM ATP-BINDING PROTEIN MLAF"/>
    <property type="match status" value="1"/>
</dbReference>
<dbReference type="GO" id="GO:0005524">
    <property type="term" value="F:ATP binding"/>
    <property type="evidence" value="ECO:0007669"/>
    <property type="project" value="UniProtKB-KW"/>
</dbReference>
<sequence>MIEIKGLKKRFGPKEVLKGVDLTIPKGKTTVILGLSGGGKSTIIKHIVGLLKPDEGEIWIEGEEISHADEEQIRRIRKKVGFLFQSGALFDSMNVYENVAFPLREHTDMSEEEIRERVIERLEMVALKPKEVLELFPDELSGGMRKRVGLARTIALNPEIILYDEPTSGLDPITSDLISQMIVHLKKTLGVTSILISHDIKESFKAGDWFAMLYDGKIIETGDAEHFKHTTNPYVRQFLDGKSEGPIQFQER</sequence>
<protein>
    <submittedName>
        <fullName evidence="5">ABC transporter ATP-binding protein</fullName>
    </submittedName>
</protein>
<evidence type="ECO:0000256" key="2">
    <source>
        <dbReference type="ARBA" id="ARBA00022741"/>
    </source>
</evidence>
<proteinExistence type="predicted"/>
<dbReference type="PROSITE" id="PS50893">
    <property type="entry name" value="ABC_TRANSPORTER_2"/>
    <property type="match status" value="1"/>
</dbReference>
<dbReference type="Proteomes" id="UP001321445">
    <property type="component" value="Chromosome"/>
</dbReference>
<dbReference type="EMBL" id="AP027370">
    <property type="protein sequence ID" value="BDY12118.1"/>
    <property type="molecule type" value="Genomic_DNA"/>
</dbReference>
<evidence type="ECO:0000313" key="5">
    <source>
        <dbReference type="EMBL" id="BDY12118.1"/>
    </source>
</evidence>
<keyword evidence="2" id="KW-0547">Nucleotide-binding</keyword>
<gene>
    <name evidence="5" type="ORF">HCR_04300</name>
</gene>
<dbReference type="Pfam" id="PF00005">
    <property type="entry name" value="ABC_tran"/>
    <property type="match status" value="1"/>
</dbReference>
<dbReference type="PROSITE" id="PS00211">
    <property type="entry name" value="ABC_TRANSPORTER_1"/>
    <property type="match status" value="1"/>
</dbReference>
<keyword evidence="3 5" id="KW-0067">ATP-binding</keyword>
<dbReference type="SUPFAM" id="SSF52540">
    <property type="entry name" value="P-loop containing nucleoside triphosphate hydrolases"/>
    <property type="match status" value="1"/>
</dbReference>
<feature type="domain" description="ABC transporter" evidence="4">
    <location>
        <begin position="2"/>
        <end position="240"/>
    </location>
</feature>
<dbReference type="Gene3D" id="3.40.50.300">
    <property type="entry name" value="P-loop containing nucleotide triphosphate hydrolases"/>
    <property type="match status" value="1"/>
</dbReference>
<organism evidence="5 6">
    <name type="scientific">Hydrogenimonas cancrithermarum</name>
    <dbReference type="NCBI Taxonomy" id="2993563"/>
    <lineage>
        <taxon>Bacteria</taxon>
        <taxon>Pseudomonadati</taxon>
        <taxon>Campylobacterota</taxon>
        <taxon>Epsilonproteobacteria</taxon>
        <taxon>Campylobacterales</taxon>
        <taxon>Hydrogenimonadaceae</taxon>
        <taxon>Hydrogenimonas</taxon>
    </lineage>
</organism>
<dbReference type="SMART" id="SM00382">
    <property type="entry name" value="AAA"/>
    <property type="match status" value="1"/>
</dbReference>
<evidence type="ECO:0000256" key="1">
    <source>
        <dbReference type="ARBA" id="ARBA00022448"/>
    </source>
</evidence>
<evidence type="ECO:0000313" key="6">
    <source>
        <dbReference type="Proteomes" id="UP001321445"/>
    </source>
</evidence>
<name>A0ABN6WT25_9BACT</name>
<dbReference type="RefSeq" id="WP_286337322.1">
    <property type="nucleotide sequence ID" value="NZ_AP027370.1"/>
</dbReference>
<dbReference type="InterPro" id="IPR027417">
    <property type="entry name" value="P-loop_NTPase"/>
</dbReference>
<evidence type="ECO:0000256" key="3">
    <source>
        <dbReference type="ARBA" id="ARBA00022840"/>
    </source>
</evidence>
<reference evidence="5 6" key="1">
    <citation type="submission" date="2023-03" db="EMBL/GenBank/DDBJ databases">
        <title>Description of Hydrogenimonas sp. ISO32.</title>
        <authorList>
            <person name="Mino S."/>
            <person name="Fukazawa S."/>
            <person name="Sawabe T."/>
        </authorList>
    </citation>
    <scope>NUCLEOTIDE SEQUENCE [LARGE SCALE GENOMIC DNA]</scope>
    <source>
        <strain evidence="5 6">ISO32</strain>
    </source>
</reference>
<accession>A0ABN6WT25</accession>
<dbReference type="InterPro" id="IPR017871">
    <property type="entry name" value="ABC_transporter-like_CS"/>
</dbReference>
<dbReference type="InterPro" id="IPR003439">
    <property type="entry name" value="ABC_transporter-like_ATP-bd"/>
</dbReference>
<keyword evidence="1" id="KW-0813">Transport</keyword>
<dbReference type="CDD" id="cd03261">
    <property type="entry name" value="ABC_Org_Solvent_Resistant"/>
    <property type="match status" value="1"/>
</dbReference>
<evidence type="ECO:0000259" key="4">
    <source>
        <dbReference type="PROSITE" id="PS50893"/>
    </source>
</evidence>
<keyword evidence="6" id="KW-1185">Reference proteome</keyword>